<keyword evidence="1" id="KW-0175">Coiled coil</keyword>
<feature type="coiled-coil region" evidence="1">
    <location>
        <begin position="146"/>
        <end position="181"/>
    </location>
</feature>
<feature type="region of interest" description="Disordered" evidence="2">
    <location>
        <begin position="86"/>
        <end position="105"/>
    </location>
</feature>
<dbReference type="GO" id="GO:0061952">
    <property type="term" value="P:midbody abscission"/>
    <property type="evidence" value="ECO:0007669"/>
    <property type="project" value="Ensembl"/>
</dbReference>
<dbReference type="Proteomes" id="UP000694559">
    <property type="component" value="Unplaced"/>
</dbReference>
<dbReference type="PANTHER" id="PTHR46603:SF1">
    <property type="entry name" value="ABSCISSION_NOCUT CHECKPOINT REGULATOR"/>
    <property type="match status" value="1"/>
</dbReference>
<keyword evidence="4" id="KW-1185">Reference proteome</keyword>
<dbReference type="GO" id="GO:0032266">
    <property type="term" value="F:phosphatidylinositol-3-phosphate binding"/>
    <property type="evidence" value="ECO:0007669"/>
    <property type="project" value="Ensembl"/>
</dbReference>
<dbReference type="GO" id="GO:0032466">
    <property type="term" value="P:negative regulation of cytokinesis"/>
    <property type="evidence" value="ECO:0007669"/>
    <property type="project" value="Ensembl"/>
</dbReference>
<organism evidence="3 4">
    <name type="scientific">Naja naja</name>
    <name type="common">Indian cobra</name>
    <dbReference type="NCBI Taxonomy" id="35670"/>
    <lineage>
        <taxon>Eukaryota</taxon>
        <taxon>Metazoa</taxon>
        <taxon>Chordata</taxon>
        <taxon>Craniata</taxon>
        <taxon>Vertebrata</taxon>
        <taxon>Euteleostomi</taxon>
        <taxon>Lepidosauria</taxon>
        <taxon>Squamata</taxon>
        <taxon>Bifurcata</taxon>
        <taxon>Unidentata</taxon>
        <taxon>Episquamata</taxon>
        <taxon>Toxicofera</taxon>
        <taxon>Serpentes</taxon>
        <taxon>Colubroidea</taxon>
        <taxon>Elapidae</taxon>
        <taxon>Elapinae</taxon>
        <taxon>Naja</taxon>
    </lineage>
</organism>
<dbReference type="OMA" id="CYRECHD"/>
<evidence type="ECO:0000256" key="1">
    <source>
        <dbReference type="SAM" id="Coils"/>
    </source>
</evidence>
<evidence type="ECO:0000313" key="4">
    <source>
        <dbReference type="Proteomes" id="UP000694559"/>
    </source>
</evidence>
<accession>A0A8C6V6J0</accession>
<evidence type="ECO:0000256" key="2">
    <source>
        <dbReference type="SAM" id="MobiDB-lite"/>
    </source>
</evidence>
<dbReference type="PANTHER" id="PTHR46603">
    <property type="entry name" value="ABSCISSION/NOCUT CHECKPOINT REGULATOR"/>
    <property type="match status" value="1"/>
</dbReference>
<proteinExistence type="predicted"/>
<protein>
    <submittedName>
        <fullName evidence="3">Zinc finger FYVE-type containing 19</fullName>
    </submittedName>
</protein>
<dbReference type="GO" id="GO:0032154">
    <property type="term" value="C:cleavage furrow"/>
    <property type="evidence" value="ECO:0007669"/>
    <property type="project" value="Ensembl"/>
</dbReference>
<reference evidence="3" key="1">
    <citation type="submission" date="2025-08" db="UniProtKB">
        <authorList>
            <consortium name="Ensembl"/>
        </authorList>
    </citation>
    <scope>IDENTIFICATION</scope>
</reference>
<dbReference type="Ensembl" id="ENSNNAT00000001907.1">
    <property type="protein sequence ID" value="ENSNNAP00000001813.1"/>
    <property type="gene ID" value="ENSNNAG00000001267.1"/>
</dbReference>
<evidence type="ECO:0000313" key="3">
    <source>
        <dbReference type="Ensembl" id="ENSNNAP00000001813.1"/>
    </source>
</evidence>
<dbReference type="GO" id="GO:0044878">
    <property type="term" value="P:mitotic cytokinesis checkpoint signaling"/>
    <property type="evidence" value="ECO:0007669"/>
    <property type="project" value="Ensembl"/>
</dbReference>
<dbReference type="GO" id="GO:0030496">
    <property type="term" value="C:midbody"/>
    <property type="evidence" value="ECO:0007669"/>
    <property type="project" value="Ensembl"/>
</dbReference>
<sequence>MQSPQKGLVKSQSQTDSRYRGLSREDKILIERLERLKKAARPKSIPSQAEIESRLAALKADSGRAIPTAQEMEDRLAALQGRTLPSAAPRPVHQVSSSKTQVEQSDDLLNQMAEEVTIDESGEVRTQNWNDLNQTDGTAGISDLSLRQLEEEKTKLLAQAAAELREENTREEKILEVAKRLAVLKGKDPETVTLDDYKLPNSDEEEEEAIQRVLKQEELLLWIFHNAQAPVVAKHLIWPARTPNSDEEELPWCCICNEDATVRCHSCDDDLYCQRCFRESHDEYDWKEHRTSGYHPPRQQK</sequence>
<dbReference type="Pfam" id="PF22586">
    <property type="entry name" value="ANCHR-like_BBOX"/>
    <property type="match status" value="1"/>
</dbReference>
<reference evidence="3" key="2">
    <citation type="submission" date="2025-09" db="UniProtKB">
        <authorList>
            <consortium name="Ensembl"/>
        </authorList>
    </citation>
    <scope>IDENTIFICATION</scope>
</reference>
<dbReference type="InterPro" id="IPR044553">
    <property type="entry name" value="Bbox1_ANCHR"/>
</dbReference>
<dbReference type="CDD" id="cd19817">
    <property type="entry name" value="Bbox1_ANCHR-like"/>
    <property type="match status" value="1"/>
</dbReference>
<dbReference type="AlphaFoldDB" id="A0A8C6V6J0"/>
<dbReference type="SUPFAM" id="SSF57845">
    <property type="entry name" value="B-box zinc-binding domain"/>
    <property type="match status" value="1"/>
</dbReference>
<dbReference type="GO" id="GO:0005813">
    <property type="term" value="C:centrosome"/>
    <property type="evidence" value="ECO:0007669"/>
    <property type="project" value="Ensembl"/>
</dbReference>
<feature type="compositionally biased region" description="Polar residues" evidence="2">
    <location>
        <begin position="94"/>
        <end position="103"/>
    </location>
</feature>
<dbReference type="GeneTree" id="ENSGT00390000016108"/>
<dbReference type="OrthoDB" id="5407799at2759"/>
<dbReference type="GO" id="GO:0009838">
    <property type="term" value="P:abscission"/>
    <property type="evidence" value="ECO:0007669"/>
    <property type="project" value="TreeGrafter"/>
</dbReference>
<feature type="compositionally biased region" description="Polar residues" evidence="2">
    <location>
        <begin position="1"/>
        <end position="16"/>
    </location>
</feature>
<name>A0A8C6V6J0_NAJNA</name>
<gene>
    <name evidence="3" type="primary">ZFYVE19</name>
</gene>
<feature type="region of interest" description="Disordered" evidence="2">
    <location>
        <begin position="1"/>
        <end position="24"/>
    </location>
</feature>